<comment type="caution">
    <text evidence="11">The sequence shown here is derived from an EMBL/GenBank/DDBJ whole genome shotgun (WGS) entry which is preliminary data.</text>
</comment>
<evidence type="ECO:0000256" key="4">
    <source>
        <dbReference type="ARBA" id="ARBA00022729"/>
    </source>
</evidence>
<dbReference type="InterPro" id="IPR008844">
    <property type="entry name" value="Spore_GerAC-like"/>
</dbReference>
<keyword evidence="12" id="KW-1185">Reference proteome</keyword>
<keyword evidence="3" id="KW-0309">Germination</keyword>
<evidence type="ECO:0000256" key="5">
    <source>
        <dbReference type="ARBA" id="ARBA00023136"/>
    </source>
</evidence>
<accession>A0ABQ4K6Y6</accession>
<dbReference type="NCBIfam" id="TIGR02887">
    <property type="entry name" value="spore_ger_x_C"/>
    <property type="match status" value="1"/>
</dbReference>
<evidence type="ECO:0000256" key="2">
    <source>
        <dbReference type="ARBA" id="ARBA00007886"/>
    </source>
</evidence>
<feature type="domain" description="Spore germination GerAC-like C-terminal" evidence="9">
    <location>
        <begin position="250"/>
        <end position="414"/>
    </location>
</feature>
<dbReference type="Gene3D" id="3.30.300.210">
    <property type="entry name" value="Nutrient germinant receptor protein C, domain 3"/>
    <property type="match status" value="1"/>
</dbReference>
<keyword evidence="8" id="KW-0812">Transmembrane</keyword>
<dbReference type="InterPro" id="IPR046953">
    <property type="entry name" value="Spore_GerAC-like_C"/>
</dbReference>
<dbReference type="Pfam" id="PF25198">
    <property type="entry name" value="Spore_GerAC_N"/>
    <property type="match status" value="1"/>
</dbReference>
<name>A0ABQ4K6Y6_9BACI</name>
<evidence type="ECO:0000259" key="10">
    <source>
        <dbReference type="Pfam" id="PF25198"/>
    </source>
</evidence>
<dbReference type="PANTHER" id="PTHR35789:SF1">
    <property type="entry name" value="SPORE GERMINATION PROTEIN B3"/>
    <property type="match status" value="1"/>
</dbReference>
<keyword evidence="7" id="KW-0449">Lipoprotein</keyword>
<evidence type="ECO:0000256" key="3">
    <source>
        <dbReference type="ARBA" id="ARBA00022544"/>
    </source>
</evidence>
<evidence type="ECO:0000256" key="7">
    <source>
        <dbReference type="ARBA" id="ARBA00023288"/>
    </source>
</evidence>
<comment type="similarity">
    <text evidence="2">Belongs to the GerABKC lipoprotein family.</text>
</comment>
<feature type="domain" description="Spore germination protein N-terminal" evidence="10">
    <location>
        <begin position="59"/>
        <end position="234"/>
    </location>
</feature>
<evidence type="ECO:0000256" key="8">
    <source>
        <dbReference type="SAM" id="Phobius"/>
    </source>
</evidence>
<evidence type="ECO:0000259" key="9">
    <source>
        <dbReference type="Pfam" id="PF05504"/>
    </source>
</evidence>
<reference evidence="11 12" key="1">
    <citation type="submission" date="2021-03" db="EMBL/GenBank/DDBJ databases">
        <title>Antimicrobial resistance genes in bacteria isolated from Japanese honey, and their potential for conferring macrolide and lincosamide resistance in the American foulbrood pathogen Paenibacillus larvae.</title>
        <authorList>
            <person name="Okamoto M."/>
            <person name="Kumagai M."/>
            <person name="Kanamori H."/>
            <person name="Takamatsu D."/>
        </authorList>
    </citation>
    <scope>NUCLEOTIDE SEQUENCE [LARGE SCALE GENOMIC DNA]</scope>
    <source>
        <strain evidence="11 12">J1TS3</strain>
    </source>
</reference>
<comment type="subcellular location">
    <subcellularLocation>
        <location evidence="1">Membrane</location>
        <topology evidence="1">Lipid-anchor</topology>
    </subcellularLocation>
</comment>
<dbReference type="InterPro" id="IPR057336">
    <property type="entry name" value="GerAC_N"/>
</dbReference>
<dbReference type="PANTHER" id="PTHR35789">
    <property type="entry name" value="SPORE GERMINATION PROTEIN B3"/>
    <property type="match status" value="1"/>
</dbReference>
<dbReference type="Gene3D" id="6.20.190.10">
    <property type="entry name" value="Nutrient germinant receptor protein C, domain 1"/>
    <property type="match status" value="1"/>
</dbReference>
<evidence type="ECO:0000313" key="12">
    <source>
        <dbReference type="Proteomes" id="UP000680279"/>
    </source>
</evidence>
<keyword evidence="5 8" id="KW-0472">Membrane</keyword>
<dbReference type="EMBL" id="BOQT01000005">
    <property type="protein sequence ID" value="GIN20706.1"/>
    <property type="molecule type" value="Genomic_DNA"/>
</dbReference>
<protein>
    <submittedName>
        <fullName evidence="11">Germination protein</fullName>
    </submittedName>
</protein>
<dbReference type="Proteomes" id="UP000680279">
    <property type="component" value="Unassembled WGS sequence"/>
</dbReference>
<feature type="transmembrane region" description="Helical" evidence="8">
    <location>
        <begin position="41"/>
        <end position="61"/>
    </location>
</feature>
<dbReference type="Pfam" id="PF05504">
    <property type="entry name" value="Spore_GerAC"/>
    <property type="match status" value="1"/>
</dbReference>
<evidence type="ECO:0000256" key="6">
    <source>
        <dbReference type="ARBA" id="ARBA00023139"/>
    </source>
</evidence>
<evidence type="ECO:0000256" key="1">
    <source>
        <dbReference type="ARBA" id="ARBA00004635"/>
    </source>
</evidence>
<keyword evidence="6" id="KW-0564">Palmitate</keyword>
<proteinExistence type="inferred from homology"/>
<organism evidence="11 12">
    <name type="scientific">Siminovitchia fordii</name>
    <dbReference type="NCBI Taxonomy" id="254759"/>
    <lineage>
        <taxon>Bacteria</taxon>
        <taxon>Bacillati</taxon>
        <taxon>Bacillota</taxon>
        <taxon>Bacilli</taxon>
        <taxon>Bacillales</taxon>
        <taxon>Bacillaceae</taxon>
        <taxon>Siminovitchia</taxon>
    </lineage>
</organism>
<keyword evidence="4" id="KW-0732">Signal</keyword>
<sequence length="426" mass="48361">MCIGRLLIRNRVRFGAVSQRIEESVGQSVGKVLKNSLIRKSIFLAVFAGGIFFLAGCWDRIEINDLAIVTATGIDKSEDGQVVLSLEIFIPKNMTGGEGGNGLGGGEQQTTMVTYHKGRNIAEALSKLQAEMPRKIYWGSCKIFIFGDAVAKDGIQEHVDFLLRHPQPRERAFILVSRGKAKKILDTKATLERFSSETLREIANKKHGMSVTLQELDTMLTSKDQNVVLPYLKILKEKSDGKKTQYTVLEGTVLFKKDRMIGTISESTTRGLLWITDKLKEYTVTFEIEEGNGHISIFPVKTEVNLTPRIQNGEWKMIVDVHTEGTIVQNGTTLDLDDRKSERKINKVYRDKVEERIRKAIEAAQEHGLDVVGYGREFHQKYPQQWKKVEGRWEEVFPEVKTEFHIHANIRRQGYINEPIKTKGQK</sequence>
<evidence type="ECO:0000313" key="11">
    <source>
        <dbReference type="EMBL" id="GIN20706.1"/>
    </source>
</evidence>
<gene>
    <name evidence="11" type="primary">grkc_1</name>
    <name evidence="11" type="ORF">J1TS3_18400</name>
</gene>
<keyword evidence="8" id="KW-1133">Transmembrane helix</keyword>
<dbReference type="InterPro" id="IPR038501">
    <property type="entry name" value="Spore_GerAC_C_sf"/>
</dbReference>